<protein>
    <submittedName>
        <fullName evidence="2">Uncharacterized protein</fullName>
    </submittedName>
</protein>
<evidence type="ECO:0000256" key="1">
    <source>
        <dbReference type="SAM" id="MobiDB-lite"/>
    </source>
</evidence>
<sequence length="114" mass="12649">MPTYLQPRPLIHHSHDPSSTTATTPHPPQPRPLIHHSHDPSPTTATSLMHNSHDPSHTAATTPHTPQPRPLIHHSHSPLYKKPPMSRPALPTRQYILSPSLPASHFFLPLSNTP</sequence>
<evidence type="ECO:0000313" key="3">
    <source>
        <dbReference type="Proteomes" id="UP000694892"/>
    </source>
</evidence>
<feature type="region of interest" description="Disordered" evidence="1">
    <location>
        <begin position="1"/>
        <end position="91"/>
    </location>
</feature>
<accession>A0A974CR53</accession>
<organism evidence="2 3">
    <name type="scientific">Xenopus laevis</name>
    <name type="common">African clawed frog</name>
    <dbReference type="NCBI Taxonomy" id="8355"/>
    <lineage>
        <taxon>Eukaryota</taxon>
        <taxon>Metazoa</taxon>
        <taxon>Chordata</taxon>
        <taxon>Craniata</taxon>
        <taxon>Vertebrata</taxon>
        <taxon>Euteleostomi</taxon>
        <taxon>Amphibia</taxon>
        <taxon>Batrachia</taxon>
        <taxon>Anura</taxon>
        <taxon>Pipoidea</taxon>
        <taxon>Pipidae</taxon>
        <taxon>Xenopodinae</taxon>
        <taxon>Xenopus</taxon>
        <taxon>Xenopus</taxon>
    </lineage>
</organism>
<dbReference type="Proteomes" id="UP000694892">
    <property type="component" value="Chromosome 6L"/>
</dbReference>
<evidence type="ECO:0000313" key="2">
    <source>
        <dbReference type="EMBL" id="OCT77226.1"/>
    </source>
</evidence>
<dbReference type="AlphaFoldDB" id="A0A974CR53"/>
<name>A0A974CR53_XENLA</name>
<dbReference type="EMBL" id="CM004476">
    <property type="protein sequence ID" value="OCT77226.1"/>
    <property type="molecule type" value="Genomic_DNA"/>
</dbReference>
<proteinExistence type="predicted"/>
<reference evidence="3" key="1">
    <citation type="journal article" date="2016" name="Nature">
        <title>Genome evolution in the allotetraploid frog Xenopus laevis.</title>
        <authorList>
            <person name="Session A.M."/>
            <person name="Uno Y."/>
            <person name="Kwon T."/>
            <person name="Chapman J.A."/>
            <person name="Toyoda A."/>
            <person name="Takahashi S."/>
            <person name="Fukui A."/>
            <person name="Hikosaka A."/>
            <person name="Suzuki A."/>
            <person name="Kondo M."/>
            <person name="van Heeringen S.J."/>
            <person name="Quigley I."/>
            <person name="Heinz S."/>
            <person name="Ogino H."/>
            <person name="Ochi H."/>
            <person name="Hellsten U."/>
            <person name="Lyons J.B."/>
            <person name="Simakov O."/>
            <person name="Putnam N."/>
            <person name="Stites J."/>
            <person name="Kuroki Y."/>
            <person name="Tanaka T."/>
            <person name="Michiue T."/>
            <person name="Watanabe M."/>
            <person name="Bogdanovic O."/>
            <person name="Lister R."/>
            <person name="Georgiou G."/>
            <person name="Paranjpe S.S."/>
            <person name="van Kruijsbergen I."/>
            <person name="Shu S."/>
            <person name="Carlson J."/>
            <person name="Kinoshita T."/>
            <person name="Ohta Y."/>
            <person name="Mawaribuchi S."/>
            <person name="Jenkins J."/>
            <person name="Grimwood J."/>
            <person name="Schmutz J."/>
            <person name="Mitros T."/>
            <person name="Mozaffari S.V."/>
            <person name="Suzuki Y."/>
            <person name="Haramoto Y."/>
            <person name="Yamamoto T.S."/>
            <person name="Takagi C."/>
            <person name="Heald R."/>
            <person name="Miller K."/>
            <person name="Haudenschild C."/>
            <person name="Kitzman J."/>
            <person name="Nakayama T."/>
            <person name="Izutsu Y."/>
            <person name="Robert J."/>
            <person name="Fortriede J."/>
            <person name="Burns K."/>
            <person name="Lotay V."/>
            <person name="Karimi K."/>
            <person name="Yasuoka Y."/>
            <person name="Dichmann D.S."/>
            <person name="Flajnik M.F."/>
            <person name="Houston D.W."/>
            <person name="Shendure J."/>
            <person name="DuPasquier L."/>
            <person name="Vize P.D."/>
            <person name="Zorn A.M."/>
            <person name="Ito M."/>
            <person name="Marcotte E.M."/>
            <person name="Wallingford J.B."/>
            <person name="Ito Y."/>
            <person name="Asashima M."/>
            <person name="Ueno N."/>
            <person name="Matsuda Y."/>
            <person name="Veenstra G.J."/>
            <person name="Fujiyama A."/>
            <person name="Harland R.M."/>
            <person name="Taira M."/>
            <person name="Rokhsar D.S."/>
        </authorList>
    </citation>
    <scope>NUCLEOTIDE SEQUENCE [LARGE SCALE GENOMIC DNA]</scope>
    <source>
        <strain evidence="3">J</strain>
    </source>
</reference>
<gene>
    <name evidence="2" type="ORF">XELAEV_18032424mg</name>
</gene>
<feature type="compositionally biased region" description="Polar residues" evidence="1">
    <location>
        <begin position="40"/>
        <end position="50"/>
    </location>
</feature>